<keyword evidence="4" id="KW-0067">ATP-binding</keyword>
<protein>
    <submittedName>
        <fullName evidence="7">Glucokinase</fullName>
        <ecNumber evidence="7">2.7.1.2</ecNumber>
    </submittedName>
</protein>
<name>A0ABW8KK07_9GAMM</name>
<evidence type="ECO:0000256" key="3">
    <source>
        <dbReference type="ARBA" id="ARBA00022777"/>
    </source>
</evidence>
<feature type="transmembrane region" description="Helical" evidence="6">
    <location>
        <begin position="264"/>
        <end position="286"/>
    </location>
</feature>
<evidence type="ECO:0000313" key="7">
    <source>
        <dbReference type="EMBL" id="MFK2931771.1"/>
    </source>
</evidence>
<dbReference type="PANTHER" id="PTHR47690:SF1">
    <property type="entry name" value="GLUCOKINASE"/>
    <property type="match status" value="1"/>
</dbReference>
<dbReference type="CDD" id="cd24008">
    <property type="entry name" value="ASKHA_NBD_GLK"/>
    <property type="match status" value="1"/>
</dbReference>
<dbReference type="GO" id="GO:0004340">
    <property type="term" value="F:glucokinase activity"/>
    <property type="evidence" value="ECO:0007669"/>
    <property type="project" value="UniProtKB-EC"/>
</dbReference>
<sequence length="351" mass="36816">MNLAIGHPDRQTRIPAPPFLAADVGGTHARVALMQPPQEQGGEAELLAYREFACADFPGLPELLQAFVKDEVQMPVRHCVLACAGQRMGDEVLNDNSAWPVHLPPLRRALALDDLAILNDFEALGYALDKPLAHSARLLCGPAIHVDGPALVIGPGTGLGAAVRLPDAAGGSVLTTEVGQMDFAPYSLREREILAHLAPAGGYVAYERIVSGPGLLVVYAALCSLRGEAPKLATPEAVSAAAAECSDAQAVEAVEIFCAALGSFVGSLALAFMAVGGVYLAGGFLYSMFASLERSAFEERFLHGRSARAFLSRVPVWVAEHGRHGVLGAARWYLRHGAPGSAISRQAVAGG</sequence>
<evidence type="ECO:0000256" key="4">
    <source>
        <dbReference type="ARBA" id="ARBA00022840"/>
    </source>
</evidence>
<dbReference type="RefSeq" id="WP_404540753.1">
    <property type="nucleotide sequence ID" value="NZ_JADIKL010000007.1"/>
</dbReference>
<keyword evidence="6" id="KW-0812">Transmembrane</keyword>
<organism evidence="7 8">
    <name type="scientific">Dyella agri</name>
    <dbReference type="NCBI Taxonomy" id="1926869"/>
    <lineage>
        <taxon>Bacteria</taxon>
        <taxon>Pseudomonadati</taxon>
        <taxon>Pseudomonadota</taxon>
        <taxon>Gammaproteobacteria</taxon>
        <taxon>Lysobacterales</taxon>
        <taxon>Rhodanobacteraceae</taxon>
        <taxon>Dyella</taxon>
    </lineage>
</organism>
<evidence type="ECO:0000256" key="5">
    <source>
        <dbReference type="RuleBase" id="RU004046"/>
    </source>
</evidence>
<dbReference type="Gene3D" id="3.40.367.20">
    <property type="match status" value="1"/>
</dbReference>
<dbReference type="PANTHER" id="PTHR47690">
    <property type="entry name" value="GLUCOKINASE"/>
    <property type="match status" value="1"/>
</dbReference>
<dbReference type="InterPro" id="IPR050201">
    <property type="entry name" value="Bacterial_glucokinase"/>
</dbReference>
<evidence type="ECO:0000313" key="8">
    <source>
        <dbReference type="Proteomes" id="UP001620397"/>
    </source>
</evidence>
<dbReference type="Pfam" id="PF02685">
    <property type="entry name" value="Glucokinase"/>
    <property type="match status" value="1"/>
</dbReference>
<keyword evidence="3" id="KW-0418">Kinase</keyword>
<dbReference type="Proteomes" id="UP001620397">
    <property type="component" value="Unassembled WGS sequence"/>
</dbReference>
<dbReference type="EMBL" id="JADIKL010000007">
    <property type="protein sequence ID" value="MFK2931771.1"/>
    <property type="molecule type" value="Genomic_DNA"/>
</dbReference>
<dbReference type="SUPFAM" id="SSF53067">
    <property type="entry name" value="Actin-like ATPase domain"/>
    <property type="match status" value="1"/>
</dbReference>
<reference evidence="7 8" key="1">
    <citation type="submission" date="2020-10" db="EMBL/GenBank/DDBJ databases">
        <title>Phylogeny of dyella-like bacteria.</title>
        <authorList>
            <person name="Fu J."/>
        </authorList>
    </citation>
    <scope>NUCLEOTIDE SEQUENCE [LARGE SCALE GENOMIC DNA]</scope>
    <source>
        <strain evidence="7 8">DKC-1</strain>
    </source>
</reference>
<comment type="caution">
    <text evidence="7">The sequence shown here is derived from an EMBL/GenBank/DDBJ whole genome shotgun (WGS) entry which is preliminary data.</text>
</comment>
<keyword evidence="6" id="KW-1133">Transmembrane helix</keyword>
<comment type="similarity">
    <text evidence="5">Belongs to the bacterial glucokinase family.</text>
</comment>
<dbReference type="NCBIfam" id="NF009073">
    <property type="entry name" value="PRK12408.1"/>
    <property type="match status" value="1"/>
</dbReference>
<keyword evidence="2" id="KW-0547">Nucleotide-binding</keyword>
<proteinExistence type="inferred from homology"/>
<accession>A0ABW8KK07</accession>
<dbReference type="InterPro" id="IPR003836">
    <property type="entry name" value="Glucokinase"/>
</dbReference>
<evidence type="ECO:0000256" key="6">
    <source>
        <dbReference type="SAM" id="Phobius"/>
    </source>
</evidence>
<dbReference type="Gene3D" id="3.30.420.40">
    <property type="match status" value="1"/>
</dbReference>
<evidence type="ECO:0000256" key="2">
    <source>
        <dbReference type="ARBA" id="ARBA00022741"/>
    </source>
</evidence>
<keyword evidence="1 7" id="KW-0808">Transferase</keyword>
<dbReference type="InterPro" id="IPR043129">
    <property type="entry name" value="ATPase_NBD"/>
</dbReference>
<evidence type="ECO:0000256" key="1">
    <source>
        <dbReference type="ARBA" id="ARBA00022679"/>
    </source>
</evidence>
<keyword evidence="6" id="KW-0472">Membrane</keyword>
<dbReference type="EC" id="2.7.1.2" evidence="7"/>
<keyword evidence="8" id="KW-1185">Reference proteome</keyword>
<gene>
    <name evidence="7" type="ORF">ISP14_13310</name>
</gene>